<dbReference type="Gene3D" id="3.40.50.720">
    <property type="entry name" value="NAD(P)-binding Rossmann-like Domain"/>
    <property type="match status" value="1"/>
</dbReference>
<proteinExistence type="predicted"/>
<evidence type="ECO:0000313" key="2">
    <source>
        <dbReference type="EMBL" id="GAH16596.1"/>
    </source>
</evidence>
<organism evidence="2">
    <name type="scientific">marine sediment metagenome</name>
    <dbReference type="NCBI Taxonomy" id="412755"/>
    <lineage>
        <taxon>unclassified sequences</taxon>
        <taxon>metagenomes</taxon>
        <taxon>ecological metagenomes</taxon>
    </lineage>
</organism>
<protein>
    <recommendedName>
        <fullName evidence="1">Putative oxidoreductase/dehydrogenase Rossmann-like domain-containing protein</fullName>
    </recommendedName>
</protein>
<accession>X1D783</accession>
<dbReference type="EMBL" id="BART01035685">
    <property type="protein sequence ID" value="GAH16596.1"/>
    <property type="molecule type" value="Genomic_DNA"/>
</dbReference>
<dbReference type="AlphaFoldDB" id="X1D783"/>
<feature type="domain" description="Putative oxidoreductase/dehydrogenase Rossmann-like" evidence="1">
    <location>
        <begin position="4"/>
        <end position="112"/>
    </location>
</feature>
<sequence>MKTIAIIGAGRLGTSLGIALKKNGYQIKALSCLSLSSARESSRLIGEGQPYTDNLKAAGTSRIIIITIPDDKIKTSAEELAAGIPDWEEKLVWHCSGLLPSRILDPLKAKGA</sequence>
<dbReference type="InterPro" id="IPR019665">
    <property type="entry name" value="OxRdtase/DH_put_Rossmann_dom"/>
</dbReference>
<gene>
    <name evidence="2" type="ORF">S01H4_60494</name>
</gene>
<name>X1D783_9ZZZZ</name>
<reference evidence="2" key="1">
    <citation type="journal article" date="2014" name="Front. Microbiol.">
        <title>High frequency of phylogenetically diverse reductive dehalogenase-homologous genes in deep subseafloor sedimentary metagenomes.</title>
        <authorList>
            <person name="Kawai M."/>
            <person name="Futagami T."/>
            <person name="Toyoda A."/>
            <person name="Takaki Y."/>
            <person name="Nishi S."/>
            <person name="Hori S."/>
            <person name="Arai W."/>
            <person name="Tsubouchi T."/>
            <person name="Morono Y."/>
            <person name="Uchiyama I."/>
            <person name="Ito T."/>
            <person name="Fujiyama A."/>
            <person name="Inagaki F."/>
            <person name="Takami H."/>
        </authorList>
    </citation>
    <scope>NUCLEOTIDE SEQUENCE</scope>
    <source>
        <strain evidence="2">Expedition CK06-06</strain>
    </source>
</reference>
<dbReference type="PANTHER" id="PTHR40459">
    <property type="entry name" value="CONSERVED HYPOTHETICAL ALANINE AND LEUCINE RICH PROTEIN"/>
    <property type="match status" value="1"/>
</dbReference>
<dbReference type="PANTHER" id="PTHR40459:SF1">
    <property type="entry name" value="CONSERVED HYPOTHETICAL ALANINE AND LEUCINE RICH PROTEIN"/>
    <property type="match status" value="1"/>
</dbReference>
<dbReference type="SUPFAM" id="SSF51735">
    <property type="entry name" value="NAD(P)-binding Rossmann-fold domains"/>
    <property type="match status" value="1"/>
</dbReference>
<evidence type="ECO:0000259" key="1">
    <source>
        <dbReference type="Pfam" id="PF10727"/>
    </source>
</evidence>
<feature type="non-terminal residue" evidence="2">
    <location>
        <position position="112"/>
    </location>
</feature>
<dbReference type="Pfam" id="PF10727">
    <property type="entry name" value="Rossmann-like"/>
    <property type="match status" value="1"/>
</dbReference>
<dbReference type="InterPro" id="IPR036291">
    <property type="entry name" value="NAD(P)-bd_dom_sf"/>
</dbReference>
<comment type="caution">
    <text evidence="2">The sequence shown here is derived from an EMBL/GenBank/DDBJ whole genome shotgun (WGS) entry which is preliminary data.</text>
</comment>